<evidence type="ECO:0000313" key="3">
    <source>
        <dbReference type="Proteomes" id="UP000010556"/>
    </source>
</evidence>
<reference evidence="3" key="1">
    <citation type="journal article" date="2013" name="Science">
        <title>Comparative analysis of bat genomes provides insight into the evolution of flight and immunity.</title>
        <authorList>
            <person name="Zhang G."/>
            <person name="Cowled C."/>
            <person name="Shi Z."/>
            <person name="Huang Z."/>
            <person name="Bishop-Lilly K.A."/>
            <person name="Fang X."/>
            <person name="Wynne J.W."/>
            <person name="Xiong Z."/>
            <person name="Baker M.L."/>
            <person name="Zhao W."/>
            <person name="Tachedjian M."/>
            <person name="Zhu Y."/>
            <person name="Zhou P."/>
            <person name="Jiang X."/>
            <person name="Ng J."/>
            <person name="Yang L."/>
            <person name="Wu L."/>
            <person name="Xiao J."/>
            <person name="Feng Y."/>
            <person name="Chen Y."/>
            <person name="Sun X."/>
            <person name="Zhang Y."/>
            <person name="Marsh G.A."/>
            <person name="Crameri G."/>
            <person name="Broder C.C."/>
            <person name="Frey K.G."/>
            <person name="Wang L.F."/>
            <person name="Wang J."/>
        </authorList>
    </citation>
    <scope>NUCLEOTIDE SEQUENCE [LARGE SCALE GENOMIC DNA]</scope>
</reference>
<sequence length="133" mass="15794">MLDFYEFQQQLIENKQEQVKENRHRKRSNSCSRSQDCKRRSRSHDKLNRDQWSASLDASRNLRRRSKPLTRGAKEEQGRLIRFPAMRRRSANTGMYCRPALSTLPPCSTRPCKLRVRFQPPPSSPPRPRTVWL</sequence>
<evidence type="ECO:0000256" key="1">
    <source>
        <dbReference type="SAM" id="MobiDB-lite"/>
    </source>
</evidence>
<protein>
    <submittedName>
        <fullName evidence="2">Uncharacterized protein</fullName>
    </submittedName>
</protein>
<name>L5M6C2_MYODS</name>
<evidence type="ECO:0000313" key="2">
    <source>
        <dbReference type="EMBL" id="ELK33830.1"/>
    </source>
</evidence>
<dbReference type="EMBL" id="KB103805">
    <property type="protein sequence ID" value="ELK33830.1"/>
    <property type="molecule type" value="Genomic_DNA"/>
</dbReference>
<keyword evidence="3" id="KW-1185">Reference proteome</keyword>
<gene>
    <name evidence="2" type="ORF">MDA_GLEAN10001452</name>
</gene>
<dbReference type="Proteomes" id="UP000010556">
    <property type="component" value="Unassembled WGS sequence"/>
</dbReference>
<organism evidence="2 3">
    <name type="scientific">Myotis davidii</name>
    <name type="common">David's myotis</name>
    <dbReference type="NCBI Taxonomy" id="225400"/>
    <lineage>
        <taxon>Eukaryota</taxon>
        <taxon>Metazoa</taxon>
        <taxon>Chordata</taxon>
        <taxon>Craniata</taxon>
        <taxon>Vertebrata</taxon>
        <taxon>Euteleostomi</taxon>
        <taxon>Mammalia</taxon>
        <taxon>Eutheria</taxon>
        <taxon>Laurasiatheria</taxon>
        <taxon>Chiroptera</taxon>
        <taxon>Yangochiroptera</taxon>
        <taxon>Vespertilionidae</taxon>
        <taxon>Myotis</taxon>
    </lineage>
</organism>
<accession>L5M6C2</accession>
<feature type="region of interest" description="Disordered" evidence="1">
    <location>
        <begin position="16"/>
        <end position="79"/>
    </location>
</feature>
<dbReference type="AlphaFoldDB" id="L5M6C2"/>
<proteinExistence type="predicted"/>